<dbReference type="KEGG" id="mls:MSLAZ_2663"/>
<name>A0A0E3S4E6_9EURY</name>
<keyword evidence="1" id="KW-0815">Transposition</keyword>
<evidence type="ECO:0000256" key="1">
    <source>
        <dbReference type="ARBA" id="ARBA00022578"/>
    </source>
</evidence>
<accession>A0A0E3S4E6</accession>
<keyword evidence="2" id="KW-0238">DNA-binding</keyword>
<dbReference type="AlphaFoldDB" id="A0A0E3S4E6"/>
<dbReference type="HOGENOM" id="CLU_036805_6_3_2"/>
<keyword evidence="5" id="KW-1185">Reference proteome</keyword>
<proteinExistence type="predicted"/>
<dbReference type="PATRIC" id="fig|1434111.4.peg.3530"/>
<dbReference type="Proteomes" id="UP000033072">
    <property type="component" value="Chromosome"/>
</dbReference>
<dbReference type="PANTHER" id="PTHR33217">
    <property type="entry name" value="TRANSPOSASE FOR INSERTION SEQUENCE ELEMENT IS1081"/>
    <property type="match status" value="1"/>
</dbReference>
<protein>
    <submittedName>
        <fullName evidence="4">Mobile element protein</fullName>
    </submittedName>
</protein>
<dbReference type="GO" id="GO:0003677">
    <property type="term" value="F:DNA binding"/>
    <property type="evidence" value="ECO:0007669"/>
    <property type="project" value="UniProtKB-KW"/>
</dbReference>
<dbReference type="GO" id="GO:0006313">
    <property type="term" value="P:DNA transposition"/>
    <property type="evidence" value="ECO:0007669"/>
    <property type="project" value="InterPro"/>
</dbReference>
<evidence type="ECO:0000313" key="5">
    <source>
        <dbReference type="Proteomes" id="UP000033072"/>
    </source>
</evidence>
<dbReference type="Pfam" id="PF00872">
    <property type="entry name" value="Transposase_mut"/>
    <property type="match status" value="1"/>
</dbReference>
<dbReference type="EMBL" id="CP009515">
    <property type="protein sequence ID" value="AKB75924.1"/>
    <property type="molecule type" value="Genomic_DNA"/>
</dbReference>
<evidence type="ECO:0000256" key="2">
    <source>
        <dbReference type="ARBA" id="ARBA00023125"/>
    </source>
</evidence>
<evidence type="ECO:0000313" key="4">
    <source>
        <dbReference type="EMBL" id="AKB75924.1"/>
    </source>
</evidence>
<gene>
    <name evidence="4" type="ORF">MSLAZ_2663</name>
</gene>
<evidence type="ECO:0000256" key="3">
    <source>
        <dbReference type="ARBA" id="ARBA00023172"/>
    </source>
</evidence>
<dbReference type="STRING" id="1434111.MSLAZ_2663"/>
<dbReference type="InterPro" id="IPR001207">
    <property type="entry name" value="Transposase_mutator"/>
</dbReference>
<keyword evidence="3" id="KW-0233">DNA recombination</keyword>
<dbReference type="GO" id="GO:0004803">
    <property type="term" value="F:transposase activity"/>
    <property type="evidence" value="ECO:0007669"/>
    <property type="project" value="InterPro"/>
</dbReference>
<dbReference type="PANTHER" id="PTHR33217:SF7">
    <property type="entry name" value="TRANSPOSASE FOR INSERTION SEQUENCE ELEMENT IS1081"/>
    <property type="match status" value="1"/>
</dbReference>
<sequence length="69" mass="8309">MNYIQFPEKHWKKIRTTNMMERTNKELKRRSRVVGAFPNQESVLRLAVSILIDINEDWITGNKYIVMKQ</sequence>
<reference evidence="4 5" key="1">
    <citation type="submission" date="2014-07" db="EMBL/GenBank/DDBJ databases">
        <title>Methanogenic archaea and the global carbon cycle.</title>
        <authorList>
            <person name="Henriksen J.R."/>
            <person name="Luke J."/>
            <person name="Reinhart S."/>
            <person name="Benedict M.N."/>
            <person name="Youngblut N.D."/>
            <person name="Metcalf M.E."/>
            <person name="Whitaker R.J."/>
            <person name="Metcalf W.W."/>
        </authorList>
    </citation>
    <scope>NUCLEOTIDE SEQUENCE [LARGE SCALE GENOMIC DNA]</scope>
    <source>
        <strain evidence="4 5">Z-7289</strain>
    </source>
</reference>
<organism evidence="4 5">
    <name type="scientific">Methanosarcina lacustris Z-7289</name>
    <dbReference type="NCBI Taxonomy" id="1434111"/>
    <lineage>
        <taxon>Archaea</taxon>
        <taxon>Methanobacteriati</taxon>
        <taxon>Methanobacteriota</taxon>
        <taxon>Stenosarchaea group</taxon>
        <taxon>Methanomicrobia</taxon>
        <taxon>Methanosarcinales</taxon>
        <taxon>Methanosarcinaceae</taxon>
        <taxon>Methanosarcina</taxon>
    </lineage>
</organism>